<keyword evidence="2" id="KW-0732">Signal</keyword>
<dbReference type="InterPro" id="IPR025711">
    <property type="entry name" value="PepSY"/>
</dbReference>
<dbReference type="Pfam" id="PF03413">
    <property type="entry name" value="PepSY"/>
    <property type="match status" value="3"/>
</dbReference>
<comment type="caution">
    <text evidence="4">The sequence shown here is derived from an EMBL/GenBank/DDBJ whole genome shotgun (WGS) entry which is preliminary data.</text>
</comment>
<sequence length="315" mass="33773">MKKMNDTKKLGGIVAIVAAAAVVIAISANAVDQRGNRQENQAASVRTNTAASGGVQSGTSQVQKVTEESARQTALEHAGVASGDVTRSSVRTDRDEGRSVYEVEFLTASDKYDYEIDLVTGEVVKYEKESLNNASARTSENASGSANTAADSNASSGTADSDIGTNKAQSIALEHAGVKASQATIKKVARDYEDGRLVYDVVFITSDWEYSYEIQASDGTVRQADRERLEVYSTGSGQKGSASGESGNISVDKAKEIALKHSGVSGKVNYTKAKMERDDGVNVYEIEFFQNGMEYDYEIQASDGKILDWSAEYND</sequence>
<gene>
    <name evidence="4" type="ORF">IAA08_01460</name>
</gene>
<evidence type="ECO:0000313" key="4">
    <source>
        <dbReference type="EMBL" id="HIZ06585.1"/>
    </source>
</evidence>
<organism evidence="4 5">
    <name type="scientific">Candidatus Eubacterium avistercoris</name>
    <dbReference type="NCBI Taxonomy" id="2838567"/>
    <lineage>
        <taxon>Bacteria</taxon>
        <taxon>Bacillati</taxon>
        <taxon>Bacillota</taxon>
        <taxon>Clostridia</taxon>
        <taxon>Eubacteriales</taxon>
        <taxon>Eubacteriaceae</taxon>
        <taxon>Eubacterium</taxon>
    </lineage>
</organism>
<feature type="chain" id="PRO_5038942292" evidence="2">
    <location>
        <begin position="31"/>
        <end position="315"/>
    </location>
</feature>
<dbReference type="AlphaFoldDB" id="A0A9D2D132"/>
<feature type="compositionally biased region" description="Polar residues" evidence="1">
    <location>
        <begin position="38"/>
        <end position="51"/>
    </location>
</feature>
<feature type="region of interest" description="Disordered" evidence="1">
    <location>
        <begin position="135"/>
        <end position="162"/>
    </location>
</feature>
<evidence type="ECO:0000259" key="3">
    <source>
        <dbReference type="Pfam" id="PF03413"/>
    </source>
</evidence>
<dbReference type="EMBL" id="DXCH01000039">
    <property type="protein sequence ID" value="HIZ06585.1"/>
    <property type="molecule type" value="Genomic_DNA"/>
</dbReference>
<protein>
    <submittedName>
        <fullName evidence="4">PepSY domain-containing protein</fullName>
    </submittedName>
</protein>
<feature type="domain" description="PepSY" evidence="3">
    <location>
        <begin position="64"/>
        <end position="127"/>
    </location>
</feature>
<proteinExistence type="predicted"/>
<reference evidence="4" key="1">
    <citation type="journal article" date="2021" name="PeerJ">
        <title>Extensive microbial diversity within the chicken gut microbiome revealed by metagenomics and culture.</title>
        <authorList>
            <person name="Gilroy R."/>
            <person name="Ravi A."/>
            <person name="Getino M."/>
            <person name="Pursley I."/>
            <person name="Horton D.L."/>
            <person name="Alikhan N.F."/>
            <person name="Baker D."/>
            <person name="Gharbi K."/>
            <person name="Hall N."/>
            <person name="Watson M."/>
            <person name="Adriaenssens E.M."/>
            <person name="Foster-Nyarko E."/>
            <person name="Jarju S."/>
            <person name="Secka A."/>
            <person name="Antonio M."/>
            <person name="Oren A."/>
            <person name="Chaudhuri R.R."/>
            <person name="La Ragione R."/>
            <person name="Hildebrand F."/>
            <person name="Pallen M.J."/>
        </authorList>
    </citation>
    <scope>NUCLEOTIDE SEQUENCE</scope>
    <source>
        <strain evidence="4">CHK192-9172</strain>
    </source>
</reference>
<evidence type="ECO:0000313" key="5">
    <source>
        <dbReference type="Proteomes" id="UP000824024"/>
    </source>
</evidence>
<accession>A0A9D2D132</accession>
<dbReference type="Proteomes" id="UP000824024">
    <property type="component" value="Unassembled WGS sequence"/>
</dbReference>
<feature type="domain" description="PepSY" evidence="3">
    <location>
        <begin position="166"/>
        <end position="221"/>
    </location>
</feature>
<feature type="region of interest" description="Disordered" evidence="1">
    <location>
        <begin position="33"/>
        <end position="96"/>
    </location>
</feature>
<feature type="domain" description="PepSY" evidence="3">
    <location>
        <begin position="249"/>
        <end position="308"/>
    </location>
</feature>
<reference evidence="4" key="2">
    <citation type="submission" date="2021-04" db="EMBL/GenBank/DDBJ databases">
        <authorList>
            <person name="Gilroy R."/>
        </authorList>
    </citation>
    <scope>NUCLEOTIDE SEQUENCE</scope>
    <source>
        <strain evidence="4">CHK192-9172</strain>
    </source>
</reference>
<evidence type="ECO:0000256" key="2">
    <source>
        <dbReference type="SAM" id="SignalP"/>
    </source>
</evidence>
<feature type="signal peptide" evidence="2">
    <location>
        <begin position="1"/>
        <end position="30"/>
    </location>
</feature>
<feature type="compositionally biased region" description="Low complexity" evidence="1">
    <location>
        <begin position="141"/>
        <end position="162"/>
    </location>
</feature>
<evidence type="ECO:0000256" key="1">
    <source>
        <dbReference type="SAM" id="MobiDB-lite"/>
    </source>
</evidence>
<dbReference type="Gene3D" id="3.10.450.40">
    <property type="match status" value="3"/>
</dbReference>
<name>A0A9D2D132_9FIRM</name>